<evidence type="ECO:0000313" key="4">
    <source>
        <dbReference type="EMBL" id="KAF0690007.1"/>
    </source>
</evidence>
<gene>
    <name evidence="5" type="primary">Aste57867_18569</name>
    <name evidence="4" type="ORF">As57867_018507</name>
    <name evidence="5" type="ORF">ASTE57867_18569</name>
</gene>
<dbReference type="AlphaFoldDB" id="A0A485LBA9"/>
<dbReference type="InterPro" id="IPR052178">
    <property type="entry name" value="Sec_Metab_Biosynth_SDR"/>
</dbReference>
<reference evidence="5 6" key="1">
    <citation type="submission" date="2019-03" db="EMBL/GenBank/DDBJ databases">
        <authorList>
            <person name="Gaulin E."/>
            <person name="Dumas B."/>
        </authorList>
    </citation>
    <scope>NUCLEOTIDE SEQUENCE [LARGE SCALE GENOMIC DNA]</scope>
    <source>
        <strain evidence="5">CBS 568.67</strain>
    </source>
</reference>
<dbReference type="OrthoDB" id="1393670at2759"/>
<dbReference type="GO" id="GO:0016491">
    <property type="term" value="F:oxidoreductase activity"/>
    <property type="evidence" value="ECO:0007669"/>
    <property type="project" value="UniProtKB-KW"/>
</dbReference>
<dbReference type="EMBL" id="VJMH01006398">
    <property type="protein sequence ID" value="KAF0690007.1"/>
    <property type="molecule type" value="Genomic_DNA"/>
</dbReference>
<dbReference type="InterPro" id="IPR036291">
    <property type="entry name" value="NAD(P)-bd_dom_sf"/>
</dbReference>
<sequence>MEVTKLFSVEKQTVLITGGGRGIGKMMAEAFVRNGAKVYISSRSEKACNETAAELSAVGPGKCIAIPEDLASVDGCQRLADALAKLEQKLDVLINNSGVAWGGGYDAHTAKAWSKVMDLNVTAPFFLTKFLLPLLHANARIIMVGSVAGFKPQASIGSFAYDTSKAALHHLTRVLAADLAPRQITVNAIAPGLVPTKMSKQISTAVGKGFEEIGANTIPLQRPGQPTDMAGAAIFFASPAAAWITGAVLLVDGGQVDATHTGGEISKL</sequence>
<dbReference type="PRINTS" id="PR00081">
    <property type="entry name" value="GDHRDH"/>
</dbReference>
<organism evidence="5 6">
    <name type="scientific">Aphanomyces stellatus</name>
    <dbReference type="NCBI Taxonomy" id="120398"/>
    <lineage>
        <taxon>Eukaryota</taxon>
        <taxon>Sar</taxon>
        <taxon>Stramenopiles</taxon>
        <taxon>Oomycota</taxon>
        <taxon>Saprolegniomycetes</taxon>
        <taxon>Saprolegniales</taxon>
        <taxon>Verrucalvaceae</taxon>
        <taxon>Aphanomyces</taxon>
    </lineage>
</organism>
<keyword evidence="6" id="KW-1185">Reference proteome</keyword>
<dbReference type="Proteomes" id="UP000332933">
    <property type="component" value="Unassembled WGS sequence"/>
</dbReference>
<accession>A0A485LBA9</accession>
<dbReference type="Gene3D" id="3.40.50.720">
    <property type="entry name" value="NAD(P)-binding Rossmann-like Domain"/>
    <property type="match status" value="1"/>
</dbReference>
<protein>
    <submittedName>
        <fullName evidence="5">Aste57867_18569 protein</fullName>
    </submittedName>
</protein>
<reference evidence="4" key="2">
    <citation type="submission" date="2019-06" db="EMBL/GenBank/DDBJ databases">
        <title>Genomics analysis of Aphanomyces spp. identifies a new class of oomycete effector associated with host adaptation.</title>
        <authorList>
            <person name="Gaulin E."/>
        </authorList>
    </citation>
    <scope>NUCLEOTIDE SEQUENCE</scope>
    <source>
        <strain evidence="4">CBS 578.67</strain>
    </source>
</reference>
<dbReference type="PANTHER" id="PTHR43618:SF8">
    <property type="entry name" value="7ALPHA-HYDROXYSTEROID DEHYDROGENASE"/>
    <property type="match status" value="1"/>
</dbReference>
<dbReference type="InterPro" id="IPR002347">
    <property type="entry name" value="SDR_fam"/>
</dbReference>
<keyword evidence="2" id="KW-0521">NADP</keyword>
<evidence type="ECO:0000256" key="1">
    <source>
        <dbReference type="ARBA" id="ARBA00006484"/>
    </source>
</evidence>
<evidence type="ECO:0000313" key="5">
    <source>
        <dbReference type="EMBL" id="VFT95305.1"/>
    </source>
</evidence>
<proteinExistence type="inferred from homology"/>
<evidence type="ECO:0000313" key="6">
    <source>
        <dbReference type="Proteomes" id="UP000332933"/>
    </source>
</evidence>
<name>A0A485LBA9_9STRA</name>
<dbReference type="FunFam" id="3.40.50.720:FF:000084">
    <property type="entry name" value="Short-chain dehydrogenase reductase"/>
    <property type="match status" value="1"/>
</dbReference>
<dbReference type="PANTHER" id="PTHR43618">
    <property type="entry name" value="7-ALPHA-HYDROXYSTEROID DEHYDROGENASE"/>
    <property type="match status" value="1"/>
</dbReference>
<evidence type="ECO:0000256" key="2">
    <source>
        <dbReference type="ARBA" id="ARBA00022857"/>
    </source>
</evidence>
<dbReference type="SUPFAM" id="SSF51735">
    <property type="entry name" value="NAD(P)-binding Rossmann-fold domains"/>
    <property type="match status" value="1"/>
</dbReference>
<dbReference type="Pfam" id="PF13561">
    <property type="entry name" value="adh_short_C2"/>
    <property type="match status" value="1"/>
</dbReference>
<comment type="similarity">
    <text evidence="1">Belongs to the short-chain dehydrogenases/reductases (SDR) family.</text>
</comment>
<keyword evidence="3" id="KW-0560">Oxidoreductase</keyword>
<dbReference type="PRINTS" id="PR00080">
    <property type="entry name" value="SDRFAMILY"/>
</dbReference>
<dbReference type="EMBL" id="CAADRA010006419">
    <property type="protein sequence ID" value="VFT95305.1"/>
    <property type="molecule type" value="Genomic_DNA"/>
</dbReference>
<evidence type="ECO:0000256" key="3">
    <source>
        <dbReference type="ARBA" id="ARBA00023002"/>
    </source>
</evidence>